<dbReference type="RefSeq" id="WP_075944468.1">
    <property type="nucleotide sequence ID" value="NZ_LT629709.1"/>
</dbReference>
<evidence type="ECO:0000313" key="4">
    <source>
        <dbReference type="Proteomes" id="UP000186756"/>
    </source>
</evidence>
<dbReference type="NCBIfam" id="TIGR04042">
    <property type="entry name" value="MSMEG_0570_fam"/>
    <property type="match status" value="1"/>
</dbReference>
<keyword evidence="4" id="KW-1185">Reference proteome</keyword>
<reference evidence="2" key="2">
    <citation type="submission" date="2017-01" db="EMBL/GenBank/DDBJ databases">
        <authorList>
            <person name="Mah S.A."/>
            <person name="Swanson W.J."/>
            <person name="Moy G.W."/>
            <person name="Vacquier V.D."/>
        </authorList>
    </citation>
    <scope>NUCLEOTIDE SEQUENCE [LARGE SCALE GENOMIC DNA]</scope>
    <source>
        <strain evidence="2">MT1</strain>
    </source>
</reference>
<accession>A0A1H0UJI7</accession>
<reference evidence="3 5" key="1">
    <citation type="submission" date="2016-10" db="EMBL/GenBank/DDBJ databases">
        <authorList>
            <person name="de Groot N.N."/>
        </authorList>
    </citation>
    <scope>NUCLEOTIDE SEQUENCE [LARGE SCALE GENOMIC DNA]</scope>
    <source>
        <strain evidence="3 5">BS3776</strain>
    </source>
</reference>
<evidence type="ECO:0000313" key="5">
    <source>
        <dbReference type="Proteomes" id="UP000198549"/>
    </source>
</evidence>
<gene>
    <name evidence="2" type="ORF">BVK86_00070</name>
    <name evidence="1" type="ORF">F7R15_00065</name>
    <name evidence="3" type="ORF">SAMN04490202_5455</name>
</gene>
<dbReference type="EMBL" id="LT629709">
    <property type="protein sequence ID" value="SDP66462.1"/>
    <property type="molecule type" value="Genomic_DNA"/>
</dbReference>
<reference evidence="4" key="3">
    <citation type="submission" date="2017-01" db="EMBL/GenBank/DDBJ databases">
        <authorList>
            <person name="Poblete-Castro I."/>
        </authorList>
    </citation>
    <scope>NUCLEOTIDE SEQUENCE [LARGE SCALE GENOMIC DNA]</scope>
    <source>
        <strain evidence="4">DSM 18361 / CCUG 53116 / MT1</strain>
    </source>
</reference>
<reference evidence="1 6" key="4">
    <citation type="submission" date="2019-09" db="EMBL/GenBank/DDBJ databases">
        <title>Draft genome sequences of 48 bacterial type strains from the CCUG.</title>
        <authorList>
            <person name="Tunovic T."/>
            <person name="Pineiro-Iglesias B."/>
            <person name="Unosson C."/>
            <person name="Inganas E."/>
            <person name="Ohlen M."/>
            <person name="Cardew S."/>
            <person name="Jensie-Markopoulos S."/>
            <person name="Salva-Serra F."/>
            <person name="Jaen-Luchoro D."/>
            <person name="Karlsson R."/>
            <person name="Svensson-Stadler L."/>
            <person name="Chun J."/>
            <person name="Moore E."/>
        </authorList>
    </citation>
    <scope>NUCLEOTIDE SEQUENCE [LARGE SCALE GENOMIC DNA]</scope>
    <source>
        <strain evidence="1 6">CCUG 53116</strain>
    </source>
</reference>
<dbReference type="OrthoDB" id="195104at2"/>
<dbReference type="EMBL" id="VZPS01000001">
    <property type="protein sequence ID" value="KAB0488312.1"/>
    <property type="molecule type" value="Genomic_DNA"/>
</dbReference>
<dbReference type="Proteomes" id="UP000186756">
    <property type="component" value="Unassembled WGS sequence"/>
</dbReference>
<evidence type="ECO:0000313" key="2">
    <source>
        <dbReference type="EMBL" id="OLU05800.1"/>
    </source>
</evidence>
<organism evidence="3 5">
    <name type="scientific">Pseudomonas reinekei</name>
    <dbReference type="NCBI Taxonomy" id="395598"/>
    <lineage>
        <taxon>Bacteria</taxon>
        <taxon>Pseudomonadati</taxon>
        <taxon>Pseudomonadota</taxon>
        <taxon>Gammaproteobacteria</taxon>
        <taxon>Pseudomonadales</taxon>
        <taxon>Pseudomonadaceae</taxon>
        <taxon>Pseudomonas</taxon>
    </lineage>
</organism>
<sequence>MPAVNIRLRWPDGQESNTYSPSTTIYEHLQEGCTYSMAEFLQRAETGLNAASERVKQVKGFYCSSAMDSLGGLRIRARNFADPHARVEVVEIKHQGTGTVHYSGFGDI</sequence>
<dbReference type="AlphaFoldDB" id="A0A1H0UJI7"/>
<proteinExistence type="predicted"/>
<evidence type="ECO:0000313" key="1">
    <source>
        <dbReference type="EMBL" id="KAB0488312.1"/>
    </source>
</evidence>
<dbReference type="Proteomes" id="UP000460142">
    <property type="component" value="Unassembled WGS sequence"/>
</dbReference>
<dbReference type="EMBL" id="MSTQ01000001">
    <property type="protein sequence ID" value="OLU05800.1"/>
    <property type="molecule type" value="Genomic_DNA"/>
</dbReference>
<dbReference type="InterPro" id="IPR023846">
    <property type="entry name" value="CHP04042_MSMEG0570"/>
</dbReference>
<evidence type="ECO:0000313" key="3">
    <source>
        <dbReference type="EMBL" id="SDP66462.1"/>
    </source>
</evidence>
<dbReference type="Proteomes" id="UP000198549">
    <property type="component" value="Chromosome I"/>
</dbReference>
<name>A0A1H0UJI7_PSERE</name>
<protein>
    <submittedName>
        <fullName evidence="1">MSMEG_0570 family nitrogen starvation response protein</fullName>
    </submittedName>
    <submittedName>
        <fullName evidence="3">MSMEG_0570 family protein</fullName>
    </submittedName>
    <submittedName>
        <fullName evidence="2">NAD/NADP transhydrogenase alpha subunit</fullName>
    </submittedName>
</protein>
<evidence type="ECO:0000313" key="6">
    <source>
        <dbReference type="Proteomes" id="UP000460142"/>
    </source>
</evidence>